<gene>
    <name evidence="1" type="ORF">O181_060148</name>
</gene>
<proteinExistence type="predicted"/>
<sequence length="277" mass="31919">MKILTKTFENVYRFKNLIQSHSFSSSTYYQLVNSKHIQQTERPSSGSFHLEFDSFIITCLINIILFDVRCLAIPDLLSNWTTQSHLLFLQDANLIQSIIHHLSKKFYGNQLKLIRPNKYPAAVKFLKALDGRFISNVLNISLNEIPNNHQWSGRAVLVHGLPSKLSLDHVERSMINFGLPIQPVSSLDDRQRIKLGMYWPIWDPISSSSSFNKESTDSKQTKVITRHQVIYTSSSPIAAFVASELHRSRPSWLGSSLNINSNYQRRLDWELKARVIY</sequence>
<keyword evidence="2" id="KW-1185">Reference proteome</keyword>
<dbReference type="AlphaFoldDB" id="A0A9Q3HX92"/>
<name>A0A9Q3HX92_9BASI</name>
<organism evidence="1 2">
    <name type="scientific">Austropuccinia psidii MF-1</name>
    <dbReference type="NCBI Taxonomy" id="1389203"/>
    <lineage>
        <taxon>Eukaryota</taxon>
        <taxon>Fungi</taxon>
        <taxon>Dikarya</taxon>
        <taxon>Basidiomycota</taxon>
        <taxon>Pucciniomycotina</taxon>
        <taxon>Pucciniomycetes</taxon>
        <taxon>Pucciniales</taxon>
        <taxon>Sphaerophragmiaceae</taxon>
        <taxon>Austropuccinia</taxon>
    </lineage>
</organism>
<protein>
    <submittedName>
        <fullName evidence="1">Uncharacterized protein</fullName>
    </submittedName>
</protein>
<dbReference type="Proteomes" id="UP000765509">
    <property type="component" value="Unassembled WGS sequence"/>
</dbReference>
<dbReference type="EMBL" id="AVOT02028070">
    <property type="protein sequence ID" value="MBW0520433.1"/>
    <property type="molecule type" value="Genomic_DNA"/>
</dbReference>
<accession>A0A9Q3HX92</accession>
<evidence type="ECO:0000313" key="1">
    <source>
        <dbReference type="EMBL" id="MBW0520433.1"/>
    </source>
</evidence>
<comment type="caution">
    <text evidence="1">The sequence shown here is derived from an EMBL/GenBank/DDBJ whole genome shotgun (WGS) entry which is preliminary data.</text>
</comment>
<reference evidence="1" key="1">
    <citation type="submission" date="2021-03" db="EMBL/GenBank/DDBJ databases">
        <title>Draft genome sequence of rust myrtle Austropuccinia psidii MF-1, a brazilian biotype.</title>
        <authorList>
            <person name="Quecine M.C."/>
            <person name="Pachon D.M.R."/>
            <person name="Bonatelli M.L."/>
            <person name="Correr F.H."/>
            <person name="Franceschini L.M."/>
            <person name="Leite T.F."/>
            <person name="Margarido G.R.A."/>
            <person name="Almeida C.A."/>
            <person name="Ferrarezi J.A."/>
            <person name="Labate C.A."/>
        </authorList>
    </citation>
    <scope>NUCLEOTIDE SEQUENCE</scope>
    <source>
        <strain evidence="1">MF-1</strain>
    </source>
</reference>
<evidence type="ECO:0000313" key="2">
    <source>
        <dbReference type="Proteomes" id="UP000765509"/>
    </source>
</evidence>
<dbReference type="OrthoDB" id="2506622at2759"/>